<name>A0A4Z0A3M9_9AGAM</name>
<gene>
    <name evidence="2" type="ORF">EWM64_g3714</name>
</gene>
<accession>A0A4Z0A3M9</accession>
<dbReference type="EMBL" id="SFCI01000359">
    <property type="protein sequence ID" value="TFY80298.1"/>
    <property type="molecule type" value="Genomic_DNA"/>
</dbReference>
<evidence type="ECO:0000313" key="3">
    <source>
        <dbReference type="Proteomes" id="UP000298061"/>
    </source>
</evidence>
<keyword evidence="3" id="KW-1185">Reference proteome</keyword>
<dbReference type="OrthoDB" id="2670609at2759"/>
<comment type="caution">
    <text evidence="2">The sequence shown here is derived from an EMBL/GenBank/DDBJ whole genome shotgun (WGS) entry which is preliminary data.</text>
</comment>
<evidence type="ECO:0000256" key="1">
    <source>
        <dbReference type="SAM" id="MobiDB-lite"/>
    </source>
</evidence>
<dbReference type="AlphaFoldDB" id="A0A4Z0A3M9"/>
<dbReference type="Proteomes" id="UP000298061">
    <property type="component" value="Unassembled WGS sequence"/>
</dbReference>
<reference evidence="2 3" key="1">
    <citation type="submission" date="2019-02" db="EMBL/GenBank/DDBJ databases">
        <title>Genome sequencing of the rare red list fungi Hericium alpestre (H. flagellum).</title>
        <authorList>
            <person name="Buettner E."/>
            <person name="Kellner H."/>
        </authorList>
    </citation>
    <scope>NUCLEOTIDE SEQUENCE [LARGE SCALE GENOMIC DNA]</scope>
    <source>
        <strain evidence="2 3">DSM 108284</strain>
    </source>
</reference>
<proteinExistence type="predicted"/>
<evidence type="ECO:0000313" key="2">
    <source>
        <dbReference type="EMBL" id="TFY80298.1"/>
    </source>
</evidence>
<protein>
    <submittedName>
        <fullName evidence="2">Uncharacterized protein</fullName>
    </submittedName>
</protein>
<feature type="region of interest" description="Disordered" evidence="1">
    <location>
        <begin position="157"/>
        <end position="185"/>
    </location>
</feature>
<sequence>MHNANVTPLWPLRPGHMVIVLRPDGVNAVPELALGEVMIMVTNSGARGANHDWTPSVDSIGALLFVHVRVFTPSFLHTYSMLSCAELGCVTNLRVPRTHLIFSLATASADIQKVDMVSNPHHPFRYITLGTFSVQILRALEQRKNDVASCVHDLVKKESARQKSTESSSGMPGNNNEAVRSDGDE</sequence>
<feature type="compositionally biased region" description="Polar residues" evidence="1">
    <location>
        <begin position="165"/>
        <end position="178"/>
    </location>
</feature>
<organism evidence="2 3">
    <name type="scientific">Hericium alpestre</name>
    <dbReference type="NCBI Taxonomy" id="135208"/>
    <lineage>
        <taxon>Eukaryota</taxon>
        <taxon>Fungi</taxon>
        <taxon>Dikarya</taxon>
        <taxon>Basidiomycota</taxon>
        <taxon>Agaricomycotina</taxon>
        <taxon>Agaricomycetes</taxon>
        <taxon>Russulales</taxon>
        <taxon>Hericiaceae</taxon>
        <taxon>Hericium</taxon>
    </lineage>
</organism>